<evidence type="ECO:0000259" key="3">
    <source>
        <dbReference type="Pfam" id="PF21231"/>
    </source>
</evidence>
<evidence type="ECO:0000313" key="5">
    <source>
        <dbReference type="Proteomes" id="UP000611762"/>
    </source>
</evidence>
<protein>
    <submittedName>
        <fullName evidence="4">Ig-like domain-containing protein</fullName>
    </submittedName>
</protein>
<dbReference type="InterPro" id="IPR012334">
    <property type="entry name" value="Pectin_lyas_fold"/>
</dbReference>
<sequence length="1170" mass="130484">MNKLYISFLTVFFLCAAELFTAAFGGTEPHNSLNTVCEESDGSFFYPFVQSGEGTRCTLKNDKRVEFVQSASGNNSGLLQMKIEAGSAAVCSGVRGIVMQEDKNMKIRGDVCYENFEQLVKSKCFIDVFLTNLAGLKLYNDPECTDYFGNAEGGFVHLKTETDIEGKSLYDGKWHTIELAFAPVMLHSTGKYVDMRDASVDMWFRPFAGNAFQATTAFFQQSYLDECTERGITPYVDFLLDNLEGYFCAVNGTPPGDFVPANVEISKKEGLTLGDSVNVTYTLENSPSAHREKAVVLADGQPVMVGYSEGAFGFIVTRAMWGKHLILTLVNAEDAFCGEYIVLADFGFTTGGTFETYAQADQNGTLTYGLHVFGETAQSALIAALYDESRRLIDFRLMPVAAGNGTERIAAEGAISHPRASYAAVYYWNDLEEIKPKNNLKMVYFPKGEARTSFYVDVKDGNDRNDGTEKFPLKTIEAVRAMVQPYLATMQQDIYVYIKGGTYRLQDTVNFSAADSGQNGYNVIYSAWGNETPVISGGREYGDFSLYDEEKNIYRTFVGKGITARQVYVNGIRAIRARNDVVRQNYITADGKDGPGILTNAEVDAEKGIYICDDTEYVSFQNQSDMEAVYYEYWTNPRVKVKNIALNEEGKCVITMNSTSWKMGISSNNCPTTFPMWFENAYELLNAEGEWYLNKTDGYLYYKPRAGENPKTMIASVPMLERAFTISGDGTETMIRNIQFRGLRFEMFTWLWPSTAQNSYRDSQANHLSGYAGDGRLTGNVEDAAVIVADAENVDFIDCVFTKLGGAGINFRQTFRNCDLIGNHIYDISGTGINLGCASAEARNVEKFRNPTDEIYFRSGNNVTNNLIHDVGIDYRSCVGLGVSWIRDSVISHNEIYNVNYSGMHIGWGWDAYADSGTGMVNVDIRFNYIHDTAKDYLCDSGGIYTLGATGGSADNYNQICYNYFENMRGTPAAIYPDEGSTYWEIANNVVDTRECPAVTNRRYRNGHELEWLVIHAGTIQNNYIHDNFSTTSACRKFNEEVNIFEPAQVFADGNFPDKAKSIIENAGLEPEYVEKFGSTPQRLKLLNNTSQYRLQTGENVTLQATAMGRKLEEFSTANENITFYSTNEAVATVDQFGRVTAVGSGICNIRACYLDGDWYRFVQIDIVCS</sequence>
<dbReference type="PANTHER" id="PTHR36453:SF1">
    <property type="entry name" value="RIGHT HANDED BETA HELIX DOMAIN-CONTAINING PROTEIN"/>
    <property type="match status" value="1"/>
</dbReference>
<dbReference type="InterPro" id="IPR011050">
    <property type="entry name" value="Pectin_lyase_fold/virulence"/>
</dbReference>
<accession>A0A926HYJ2</accession>
<keyword evidence="5" id="KW-1185">Reference proteome</keyword>
<evidence type="ECO:0000259" key="2">
    <source>
        <dbReference type="Pfam" id="PF02368"/>
    </source>
</evidence>
<dbReference type="InterPro" id="IPR006626">
    <property type="entry name" value="PbH1"/>
</dbReference>
<dbReference type="Pfam" id="PF02368">
    <property type="entry name" value="Big_2"/>
    <property type="match status" value="1"/>
</dbReference>
<feature type="domain" description="BIG2" evidence="2">
    <location>
        <begin position="1115"/>
        <end position="1152"/>
    </location>
</feature>
<dbReference type="Gene3D" id="2.60.40.1080">
    <property type="match status" value="1"/>
</dbReference>
<organism evidence="4 5">
    <name type="scientific">Congzhengia minquanensis</name>
    <dbReference type="NCBI Taxonomy" id="2763657"/>
    <lineage>
        <taxon>Bacteria</taxon>
        <taxon>Bacillati</taxon>
        <taxon>Bacillota</taxon>
        <taxon>Clostridia</taxon>
        <taxon>Eubacteriales</taxon>
        <taxon>Oscillospiraceae</taxon>
        <taxon>Congzhengia</taxon>
    </lineage>
</organism>
<gene>
    <name evidence="4" type="ORF">H8698_02560</name>
</gene>
<evidence type="ECO:0000313" key="4">
    <source>
        <dbReference type="EMBL" id="MBC8539856.1"/>
    </source>
</evidence>
<keyword evidence="1" id="KW-0732">Signal</keyword>
<reference evidence="4" key="1">
    <citation type="submission" date="2020-08" db="EMBL/GenBank/DDBJ databases">
        <title>Genome public.</title>
        <authorList>
            <person name="Liu C."/>
            <person name="Sun Q."/>
        </authorList>
    </citation>
    <scope>NUCLEOTIDE SEQUENCE</scope>
    <source>
        <strain evidence="4">H8</strain>
    </source>
</reference>
<comment type="caution">
    <text evidence="4">The sequence shown here is derived from an EMBL/GenBank/DDBJ whole genome shotgun (WGS) entry which is preliminary data.</text>
</comment>
<dbReference type="EMBL" id="JACRSU010000001">
    <property type="protein sequence ID" value="MBC8539856.1"/>
    <property type="molecule type" value="Genomic_DNA"/>
</dbReference>
<dbReference type="Gene3D" id="2.160.20.10">
    <property type="entry name" value="Single-stranded right-handed beta-helix, Pectin lyase-like"/>
    <property type="match status" value="2"/>
</dbReference>
<feature type="signal peptide" evidence="1">
    <location>
        <begin position="1"/>
        <end position="22"/>
    </location>
</feature>
<evidence type="ECO:0000256" key="1">
    <source>
        <dbReference type="SAM" id="SignalP"/>
    </source>
</evidence>
<dbReference type="InterPro" id="IPR048482">
    <property type="entry name" value="GH141_ins"/>
</dbReference>
<dbReference type="SUPFAM" id="SSF49373">
    <property type="entry name" value="Invasin/intimin cell-adhesion fragments"/>
    <property type="match status" value="1"/>
</dbReference>
<dbReference type="SUPFAM" id="SSF51126">
    <property type="entry name" value="Pectin lyase-like"/>
    <property type="match status" value="1"/>
</dbReference>
<feature type="domain" description="GH141-like insertion" evidence="3">
    <location>
        <begin position="560"/>
        <end position="705"/>
    </location>
</feature>
<dbReference type="Proteomes" id="UP000611762">
    <property type="component" value="Unassembled WGS sequence"/>
</dbReference>
<dbReference type="SMART" id="SM00710">
    <property type="entry name" value="PbH1"/>
    <property type="match status" value="6"/>
</dbReference>
<name>A0A926HYJ2_9FIRM</name>
<dbReference type="PANTHER" id="PTHR36453">
    <property type="entry name" value="SECRETED PROTEIN-RELATED"/>
    <property type="match status" value="1"/>
</dbReference>
<dbReference type="InterPro" id="IPR003343">
    <property type="entry name" value="Big_2"/>
</dbReference>
<feature type="chain" id="PRO_5037026347" evidence="1">
    <location>
        <begin position="23"/>
        <end position="1170"/>
    </location>
</feature>
<dbReference type="Pfam" id="PF21231">
    <property type="entry name" value="GH141_M"/>
    <property type="match status" value="1"/>
</dbReference>
<dbReference type="AlphaFoldDB" id="A0A926HYJ2"/>
<dbReference type="InterPro" id="IPR008964">
    <property type="entry name" value="Invasin/intimin_cell_adhesion"/>
</dbReference>
<dbReference type="RefSeq" id="WP_249311045.1">
    <property type="nucleotide sequence ID" value="NZ_JACRSU010000001.1"/>
</dbReference>
<proteinExistence type="predicted"/>